<name>A0A1I1FU74_9SPHI</name>
<evidence type="ECO:0000256" key="5">
    <source>
        <dbReference type="ARBA" id="ARBA00023237"/>
    </source>
</evidence>
<dbReference type="InterPro" id="IPR012944">
    <property type="entry name" value="SusD_RagB_dom"/>
</dbReference>
<feature type="chain" id="PRO_5011629449" evidence="6">
    <location>
        <begin position="21"/>
        <end position="575"/>
    </location>
</feature>
<evidence type="ECO:0000256" key="4">
    <source>
        <dbReference type="ARBA" id="ARBA00023136"/>
    </source>
</evidence>
<dbReference type="Pfam" id="PF14322">
    <property type="entry name" value="SusD-like_3"/>
    <property type="match status" value="1"/>
</dbReference>
<accession>A0A1I1FU74</accession>
<keyword evidence="5" id="KW-0998">Cell outer membrane</keyword>
<reference evidence="9 10" key="1">
    <citation type="submission" date="2016-10" db="EMBL/GenBank/DDBJ databases">
        <authorList>
            <person name="de Groot N.N."/>
        </authorList>
    </citation>
    <scope>NUCLEOTIDE SEQUENCE [LARGE SCALE GENOMIC DNA]</scope>
    <source>
        <strain evidence="9 10">DSM 22900</strain>
    </source>
</reference>
<dbReference type="RefSeq" id="WP_244518691.1">
    <property type="nucleotide sequence ID" value="NZ_FOLL01000003.1"/>
</dbReference>
<protein>
    <submittedName>
        <fullName evidence="9">Starch-binding associating with outer membrane</fullName>
    </submittedName>
</protein>
<feature type="domain" description="SusD-like N-terminal" evidence="8">
    <location>
        <begin position="26"/>
        <end position="224"/>
    </location>
</feature>
<keyword evidence="3 6" id="KW-0732">Signal</keyword>
<sequence length="575" mass="65784">MKTRLSRMYVIATCCFTALGLSGCNKFLDLDPLSSWKDETFYSSEAEVEMALSGIYSEMANDDMYGYKFNVMLESGTDEMYTNSSAANWAAARLGYTSSSDEVKNLWLHLYSCIQLVNQLEKHLNQEAFTPEKYNGYLAKARFMRAFCYFTLANWFGPVPLRLTPSSSQADNNVAPSPVLEVYQQVEKDFLFAATHLHHASSSEYVPGEPNKMAAHGLLARLYLRMGGFQPYLADNEADCYFENPQQYFEKAQEQCEIIIRDGWHGIVPFSADPQSYRNHFMNYLQNRYDLRESLFEISFGNLIALGLNVHGRIGNINGVEFVGTADIPRGFANVNVAVPVYNIYLLEDTRREWNIAGYRNNYSSANQRFTMSYIFDNPLHQEYGIGKYRRWEPTDLNALKAQGSIVDAAYTILNNVTGSATDPNYTSINFPILRYSDVLLMHAEAIIGGRFGTKNATAEAVNSLNTVRERAGLEPYAGSLNHDDFFKELVDERLRELCFEGLRKQDLVRWNLLEDKLVETNQAIKFQPMYVENNAFHQTYLEPGVTFDRAKHYLLPYPLQEVTINTKLDQRLHW</sequence>
<dbReference type="STRING" id="623281.SAMN05421747_10356"/>
<dbReference type="InterPro" id="IPR033985">
    <property type="entry name" value="SusD-like_N"/>
</dbReference>
<dbReference type="InterPro" id="IPR011990">
    <property type="entry name" value="TPR-like_helical_dom_sf"/>
</dbReference>
<comment type="subcellular location">
    <subcellularLocation>
        <location evidence="1">Cell outer membrane</location>
    </subcellularLocation>
</comment>
<comment type="similarity">
    <text evidence="2">Belongs to the SusD family.</text>
</comment>
<dbReference type="Gene3D" id="1.25.40.390">
    <property type="match status" value="1"/>
</dbReference>
<organism evidence="9 10">
    <name type="scientific">Parapedobacter composti</name>
    <dbReference type="NCBI Taxonomy" id="623281"/>
    <lineage>
        <taxon>Bacteria</taxon>
        <taxon>Pseudomonadati</taxon>
        <taxon>Bacteroidota</taxon>
        <taxon>Sphingobacteriia</taxon>
        <taxon>Sphingobacteriales</taxon>
        <taxon>Sphingobacteriaceae</taxon>
        <taxon>Parapedobacter</taxon>
    </lineage>
</organism>
<evidence type="ECO:0000256" key="2">
    <source>
        <dbReference type="ARBA" id="ARBA00006275"/>
    </source>
</evidence>
<proteinExistence type="inferred from homology"/>
<dbReference type="Proteomes" id="UP000199577">
    <property type="component" value="Unassembled WGS sequence"/>
</dbReference>
<feature type="signal peptide" evidence="6">
    <location>
        <begin position="1"/>
        <end position="20"/>
    </location>
</feature>
<evidence type="ECO:0000256" key="6">
    <source>
        <dbReference type="SAM" id="SignalP"/>
    </source>
</evidence>
<evidence type="ECO:0000259" key="8">
    <source>
        <dbReference type="Pfam" id="PF14322"/>
    </source>
</evidence>
<feature type="domain" description="RagB/SusD" evidence="7">
    <location>
        <begin position="341"/>
        <end position="575"/>
    </location>
</feature>
<evidence type="ECO:0000256" key="1">
    <source>
        <dbReference type="ARBA" id="ARBA00004442"/>
    </source>
</evidence>
<keyword evidence="10" id="KW-1185">Reference proteome</keyword>
<evidence type="ECO:0000259" key="7">
    <source>
        <dbReference type="Pfam" id="PF07980"/>
    </source>
</evidence>
<dbReference type="SUPFAM" id="SSF48452">
    <property type="entry name" value="TPR-like"/>
    <property type="match status" value="1"/>
</dbReference>
<dbReference type="EMBL" id="FOLL01000003">
    <property type="protein sequence ID" value="SFC00623.1"/>
    <property type="molecule type" value="Genomic_DNA"/>
</dbReference>
<dbReference type="GO" id="GO:0009279">
    <property type="term" value="C:cell outer membrane"/>
    <property type="evidence" value="ECO:0007669"/>
    <property type="project" value="UniProtKB-SubCell"/>
</dbReference>
<keyword evidence="4" id="KW-0472">Membrane</keyword>
<evidence type="ECO:0000313" key="10">
    <source>
        <dbReference type="Proteomes" id="UP000199577"/>
    </source>
</evidence>
<evidence type="ECO:0000313" key="9">
    <source>
        <dbReference type="EMBL" id="SFC00623.1"/>
    </source>
</evidence>
<dbReference type="Pfam" id="PF07980">
    <property type="entry name" value="SusD_RagB"/>
    <property type="match status" value="1"/>
</dbReference>
<dbReference type="AlphaFoldDB" id="A0A1I1FU74"/>
<evidence type="ECO:0000256" key="3">
    <source>
        <dbReference type="ARBA" id="ARBA00022729"/>
    </source>
</evidence>
<gene>
    <name evidence="9" type="ORF">SAMN05421747_10356</name>
</gene>
<dbReference type="PROSITE" id="PS51257">
    <property type="entry name" value="PROKAR_LIPOPROTEIN"/>
    <property type="match status" value="1"/>
</dbReference>